<accession>A0A6G1JH38</accession>
<evidence type="ECO:0008006" key="3">
    <source>
        <dbReference type="Google" id="ProtNLM"/>
    </source>
</evidence>
<dbReference type="EMBL" id="MU005571">
    <property type="protein sequence ID" value="KAF2689864.1"/>
    <property type="molecule type" value="Genomic_DNA"/>
</dbReference>
<reference evidence="1" key="1">
    <citation type="journal article" date="2020" name="Stud. Mycol.">
        <title>101 Dothideomycetes genomes: a test case for predicting lifestyles and emergence of pathogens.</title>
        <authorList>
            <person name="Haridas S."/>
            <person name="Albert R."/>
            <person name="Binder M."/>
            <person name="Bloem J."/>
            <person name="Labutti K."/>
            <person name="Salamov A."/>
            <person name="Andreopoulos B."/>
            <person name="Baker S."/>
            <person name="Barry K."/>
            <person name="Bills G."/>
            <person name="Bluhm B."/>
            <person name="Cannon C."/>
            <person name="Castanera R."/>
            <person name="Culley D."/>
            <person name="Daum C."/>
            <person name="Ezra D."/>
            <person name="Gonzalez J."/>
            <person name="Henrissat B."/>
            <person name="Kuo A."/>
            <person name="Liang C."/>
            <person name="Lipzen A."/>
            <person name="Lutzoni F."/>
            <person name="Magnuson J."/>
            <person name="Mondo S."/>
            <person name="Nolan M."/>
            <person name="Ohm R."/>
            <person name="Pangilinan J."/>
            <person name="Park H.-J."/>
            <person name="Ramirez L."/>
            <person name="Alfaro M."/>
            <person name="Sun H."/>
            <person name="Tritt A."/>
            <person name="Yoshinaga Y."/>
            <person name="Zwiers L.-H."/>
            <person name="Turgeon B."/>
            <person name="Goodwin S."/>
            <person name="Spatafora J."/>
            <person name="Crous P."/>
            <person name="Grigoriev I."/>
        </authorList>
    </citation>
    <scope>NUCLEOTIDE SEQUENCE</scope>
    <source>
        <strain evidence="1">CBS 122367</strain>
    </source>
</reference>
<sequence>MDKLSDELLLLIFDQLSGEGRPRLFFKPLRLVSRRYSSIASSLLFKNVSIQFPTFHNDQRTHDLVSQSAGRLRFLAEHEDIRAQVQVIFIHGQFLASHVPVRDVTASYLEGALVAALPLLPRLRHISISAVGTPSPYHEALDASRFFETLQKLQQPVTLSVGKRPGACGFPHGYPHTFNSQLFDNVTCLKSLQVDLLDIPNHSRHSDNLSIPSFNGSPSKGVAAIIRRNLGLKDLHLRLEGTNHAGKDHEHLNTEREHALEILGDSMHPLRSLTLEGKLHFTPKAWSSWNSNLEWADLRKLSVLTEVLVQEAMNNLVGRCSRLESLRLEILPSYRNIDPPNPQRFQMDVTPFLASVNLTELFLVGFHPGNLAVLKETGARLQRLLFHVVEGRRIWAQHPHPLQPPSRFEDVLLSPLRLTALQSACPSLEWLGIDAVPFHLSDSTGGEELCIPLVGHSFVALQNSTHIMPDLKPKMIAPPEVTDPVFETLTNFRSLRHLRLFIHQDILTPWNFSLEETARTFLWLQKNKTGTPLESLVIYPESFNRRRNSALVVYEMGEGKLHAQSDSKTIMYQSGGELAHPGSLKEVWSQDVALESSPSDLWERCDKEGFLVPFSWLRGV</sequence>
<dbReference type="Gene3D" id="3.80.10.10">
    <property type="entry name" value="Ribonuclease Inhibitor"/>
    <property type="match status" value="1"/>
</dbReference>
<dbReference type="Proteomes" id="UP000799291">
    <property type="component" value="Unassembled WGS sequence"/>
</dbReference>
<proteinExistence type="predicted"/>
<name>A0A6G1JH38_9PLEO</name>
<organism evidence="1 2">
    <name type="scientific">Lentithecium fluviatile CBS 122367</name>
    <dbReference type="NCBI Taxonomy" id="1168545"/>
    <lineage>
        <taxon>Eukaryota</taxon>
        <taxon>Fungi</taxon>
        <taxon>Dikarya</taxon>
        <taxon>Ascomycota</taxon>
        <taxon>Pezizomycotina</taxon>
        <taxon>Dothideomycetes</taxon>
        <taxon>Pleosporomycetidae</taxon>
        <taxon>Pleosporales</taxon>
        <taxon>Massarineae</taxon>
        <taxon>Lentitheciaceae</taxon>
        <taxon>Lentithecium</taxon>
    </lineage>
</organism>
<evidence type="ECO:0000313" key="1">
    <source>
        <dbReference type="EMBL" id="KAF2689864.1"/>
    </source>
</evidence>
<evidence type="ECO:0000313" key="2">
    <source>
        <dbReference type="Proteomes" id="UP000799291"/>
    </source>
</evidence>
<keyword evidence="2" id="KW-1185">Reference proteome</keyword>
<dbReference type="AlphaFoldDB" id="A0A6G1JH38"/>
<dbReference type="InterPro" id="IPR032675">
    <property type="entry name" value="LRR_dom_sf"/>
</dbReference>
<gene>
    <name evidence="1" type="ORF">K458DRAFT_382992</name>
</gene>
<dbReference type="OrthoDB" id="3799431at2759"/>
<protein>
    <recommendedName>
        <fullName evidence="3">F-box domain-containing protein</fullName>
    </recommendedName>
</protein>